<keyword evidence="3" id="KW-1185">Reference proteome</keyword>
<name>A0A0N0RZY4_9EURO</name>
<feature type="region of interest" description="Disordered" evidence="1">
    <location>
        <begin position="1"/>
        <end position="31"/>
    </location>
</feature>
<proteinExistence type="predicted"/>
<comment type="caution">
    <text evidence="2">The sequence shown here is derived from an EMBL/GenBank/DDBJ whole genome shotgun (WGS) entry which is preliminary data.</text>
</comment>
<protein>
    <submittedName>
        <fullName evidence="2">Uncharacterized protein</fullName>
    </submittedName>
</protein>
<sequence length="93" mass="9805">MTSLSAGQGKEIPGEDLGPGPLGMAHSPSDLRAPVNVLGTARVRAVTAPSTKLVRNPSEQSVRRTAHVVGDDREVQAHAVHMTLNILANSYQL</sequence>
<dbReference type="OrthoDB" id="10440371at2759"/>
<organism evidence="2 3">
    <name type="scientific">Penicillium nordicum</name>
    <dbReference type="NCBI Taxonomy" id="229535"/>
    <lineage>
        <taxon>Eukaryota</taxon>
        <taxon>Fungi</taxon>
        <taxon>Dikarya</taxon>
        <taxon>Ascomycota</taxon>
        <taxon>Pezizomycotina</taxon>
        <taxon>Eurotiomycetes</taxon>
        <taxon>Eurotiomycetidae</taxon>
        <taxon>Eurotiales</taxon>
        <taxon>Aspergillaceae</taxon>
        <taxon>Penicillium</taxon>
    </lineage>
</organism>
<evidence type="ECO:0000313" key="3">
    <source>
        <dbReference type="Proteomes" id="UP000037696"/>
    </source>
</evidence>
<evidence type="ECO:0000256" key="1">
    <source>
        <dbReference type="SAM" id="MobiDB-lite"/>
    </source>
</evidence>
<dbReference type="EMBL" id="LHQQ01000011">
    <property type="protein sequence ID" value="KOS47845.1"/>
    <property type="molecule type" value="Genomic_DNA"/>
</dbReference>
<reference evidence="2 3" key="1">
    <citation type="submission" date="2015-08" db="EMBL/GenBank/DDBJ databases">
        <title>Genome sequencing of Penicillium nordicum.</title>
        <authorList>
            <person name="Nguyen H.D."/>
            <person name="Seifert K.A."/>
        </authorList>
    </citation>
    <scope>NUCLEOTIDE SEQUENCE [LARGE SCALE GENOMIC DNA]</scope>
    <source>
        <strain evidence="2 3">DAOMC 185683</strain>
    </source>
</reference>
<dbReference type="Proteomes" id="UP000037696">
    <property type="component" value="Unassembled WGS sequence"/>
</dbReference>
<gene>
    <name evidence="2" type="ORF">ACN38_g1133</name>
</gene>
<dbReference type="AlphaFoldDB" id="A0A0N0RZY4"/>
<accession>A0A0N0RZY4</accession>
<evidence type="ECO:0000313" key="2">
    <source>
        <dbReference type="EMBL" id="KOS47845.1"/>
    </source>
</evidence>